<evidence type="ECO:0000256" key="12">
    <source>
        <dbReference type="RuleBase" id="RU365033"/>
    </source>
</evidence>
<feature type="domain" description="VRR-NUC" evidence="15">
    <location>
        <begin position="1325"/>
        <end position="1439"/>
    </location>
</feature>
<dbReference type="InterPro" id="IPR033315">
    <property type="entry name" value="Fan1-like"/>
</dbReference>
<feature type="compositionally biased region" description="Low complexity" evidence="13">
    <location>
        <begin position="581"/>
        <end position="602"/>
    </location>
</feature>
<evidence type="ECO:0000259" key="14">
    <source>
        <dbReference type="SMART" id="SM00734"/>
    </source>
</evidence>
<feature type="region of interest" description="Disordered" evidence="13">
    <location>
        <begin position="578"/>
        <end position="614"/>
    </location>
</feature>
<evidence type="ECO:0000256" key="13">
    <source>
        <dbReference type="SAM" id="MobiDB-lite"/>
    </source>
</evidence>
<comment type="cofactor">
    <cofactor evidence="12">
        <name>Mg(2+)</name>
        <dbReference type="ChEBI" id="CHEBI:18420"/>
    </cofactor>
    <cofactor evidence="12">
        <name>Mn(2+)</name>
        <dbReference type="ChEBI" id="CHEBI:29035"/>
    </cofactor>
</comment>
<dbReference type="InterPro" id="IPR049132">
    <property type="entry name" value="FAN1-like_euk"/>
</dbReference>
<accession>A0AAD5H4A6</accession>
<dbReference type="GO" id="GO:0008409">
    <property type="term" value="F:5'-3' exonuclease activity"/>
    <property type="evidence" value="ECO:0007669"/>
    <property type="project" value="TreeGrafter"/>
</dbReference>
<dbReference type="Pfam" id="PF21315">
    <property type="entry name" value="FAN1_HTH"/>
    <property type="match status" value="1"/>
</dbReference>
<evidence type="ECO:0000256" key="10">
    <source>
        <dbReference type="ARBA" id="ARBA00023204"/>
    </source>
</evidence>
<evidence type="ECO:0000256" key="6">
    <source>
        <dbReference type="ARBA" id="ARBA00022771"/>
    </source>
</evidence>
<dbReference type="PANTHER" id="PTHR15749">
    <property type="entry name" value="FANCONI-ASSOCIATED NUCLEASE 1"/>
    <property type="match status" value="1"/>
</dbReference>
<keyword evidence="8" id="KW-0862">Zinc</keyword>
<dbReference type="InterPro" id="IPR048538">
    <property type="entry name" value="Rrn7_cyclin_C"/>
</dbReference>
<evidence type="ECO:0000256" key="8">
    <source>
        <dbReference type="ARBA" id="ARBA00022833"/>
    </source>
</evidence>
<feature type="compositionally biased region" description="Basic and acidic residues" evidence="13">
    <location>
        <begin position="497"/>
        <end position="506"/>
    </location>
</feature>
<dbReference type="InterPro" id="IPR014883">
    <property type="entry name" value="VRR_NUC"/>
</dbReference>
<evidence type="ECO:0000256" key="1">
    <source>
        <dbReference type="ARBA" id="ARBA00000983"/>
    </source>
</evidence>
<keyword evidence="7 12" id="KW-0378">Hydrolase</keyword>
<name>A0AAD5H4A6_9CHLO</name>
<comment type="catalytic activity">
    <reaction evidence="1 12">
        <text>Hydrolytically removes 5'-nucleotides successively from the 3'-hydroxy termini of 3'-hydroxy-terminated oligonucleotides.</text>
        <dbReference type="EC" id="3.1.4.1"/>
    </reaction>
</comment>
<keyword evidence="12" id="KW-0539">Nucleus</keyword>
<proteinExistence type="inferred from homology"/>
<feature type="compositionally biased region" description="Acidic residues" evidence="13">
    <location>
        <begin position="147"/>
        <end position="156"/>
    </location>
</feature>
<feature type="region of interest" description="Disordered" evidence="13">
    <location>
        <begin position="497"/>
        <end position="532"/>
    </location>
</feature>
<dbReference type="InterPro" id="IPR006642">
    <property type="entry name" value="Rad18_UBZ4"/>
</dbReference>
<feature type="region of interest" description="Disordered" evidence="13">
    <location>
        <begin position="138"/>
        <end position="160"/>
    </location>
</feature>
<keyword evidence="11 12" id="KW-0464">Manganese</keyword>
<comment type="function">
    <text evidence="12">Nuclease required for the repair of DNA interstrand cross-links (ICL). Acts as a 5'-3' exonuclease that anchors at a cut end of DNA and cleaves DNA successively at every third nucleotide, allowing to excise an ICL from one strand through flanking incisions.</text>
</comment>
<dbReference type="Pfam" id="PF21170">
    <property type="entry name" value="FAN1_TPR"/>
    <property type="match status" value="1"/>
</dbReference>
<feature type="domain" description="UBZ4-type" evidence="14">
    <location>
        <begin position="532"/>
        <end position="557"/>
    </location>
</feature>
<dbReference type="Pfam" id="PF20645">
    <property type="entry name" value="Rrn7_cyclin_C"/>
    <property type="match status" value="1"/>
</dbReference>
<dbReference type="Proteomes" id="UP001205105">
    <property type="component" value="Unassembled WGS sequence"/>
</dbReference>
<keyword evidence="5 12" id="KW-0227">DNA damage</keyword>
<evidence type="ECO:0000256" key="2">
    <source>
        <dbReference type="ARBA" id="ARBA00005533"/>
    </source>
</evidence>
<evidence type="ECO:0000256" key="3">
    <source>
        <dbReference type="ARBA" id="ARBA00022722"/>
    </source>
</evidence>
<keyword evidence="10 12" id="KW-0234">DNA repair</keyword>
<dbReference type="InterPro" id="IPR011856">
    <property type="entry name" value="tRNA_endonuc-like_dom_sf"/>
</dbReference>
<dbReference type="SMART" id="SM00734">
    <property type="entry name" value="ZnF_Rad18"/>
    <property type="match status" value="1"/>
</dbReference>
<dbReference type="InterPro" id="IPR049126">
    <property type="entry name" value="FAN1-like_TPR"/>
</dbReference>
<dbReference type="GO" id="GO:0004528">
    <property type="term" value="F:phosphodiesterase I activity"/>
    <property type="evidence" value="ECO:0007669"/>
    <property type="project" value="UniProtKB-EC"/>
</dbReference>
<keyword evidence="4 12" id="KW-0479">Metal-binding</keyword>
<protein>
    <recommendedName>
        <fullName evidence="12">Fanconi-associated nuclease</fullName>
        <ecNumber evidence="12">3.1.4.1</ecNumber>
    </recommendedName>
</protein>
<dbReference type="SMART" id="SM00990">
    <property type="entry name" value="VRR_NUC"/>
    <property type="match status" value="1"/>
</dbReference>
<dbReference type="InterPro" id="IPR049125">
    <property type="entry name" value="FAN1-like_WH"/>
</dbReference>
<keyword evidence="17" id="KW-1185">Reference proteome</keyword>
<comment type="subcellular location">
    <subcellularLocation>
        <location evidence="12">Nucleus</location>
    </subcellularLocation>
</comment>
<evidence type="ECO:0000256" key="7">
    <source>
        <dbReference type="ARBA" id="ARBA00022801"/>
    </source>
</evidence>
<dbReference type="CDD" id="cd22326">
    <property type="entry name" value="FAN1-like"/>
    <property type="match status" value="1"/>
</dbReference>
<dbReference type="Pfam" id="PF08774">
    <property type="entry name" value="VRR_NUC"/>
    <property type="match status" value="1"/>
</dbReference>
<evidence type="ECO:0000259" key="15">
    <source>
        <dbReference type="SMART" id="SM00990"/>
    </source>
</evidence>
<evidence type="ECO:0000256" key="5">
    <source>
        <dbReference type="ARBA" id="ARBA00022763"/>
    </source>
</evidence>
<evidence type="ECO:0000256" key="4">
    <source>
        <dbReference type="ARBA" id="ARBA00022723"/>
    </source>
</evidence>
<dbReference type="Gene3D" id="3.30.160.60">
    <property type="entry name" value="Classic Zinc Finger"/>
    <property type="match status" value="1"/>
</dbReference>
<keyword evidence="6" id="KW-0863">Zinc-finger</keyword>
<dbReference type="PANTHER" id="PTHR15749:SF4">
    <property type="entry name" value="FANCONI-ASSOCIATED NUCLEASE 1"/>
    <property type="match status" value="1"/>
</dbReference>
<dbReference type="GO" id="GO:0017108">
    <property type="term" value="F:5'-flap endonuclease activity"/>
    <property type="evidence" value="ECO:0007669"/>
    <property type="project" value="TreeGrafter"/>
</dbReference>
<dbReference type="InterPro" id="IPR048540">
    <property type="entry name" value="Rrn7_cyclin_N"/>
</dbReference>
<sequence length="1456" mass="157890">MASAGETCTQCWVGALQLHEGMLVCDVCGSIHQGFAEETQEYQTGISDARFFKKSEGMQRASRAAAAEEEKGPPPVGEAVKAYVQAIQALLQHQAQALIERFGMDPGLSPVLRELWLAFVAHSRLLEPASISRLETLAEQAPGSASDADDAPSEEEGVPRSATGRVVLGQMTHNRRSMRLQHEIGPILRLQHTLLLVLLACWRQQEAASPLDITRWALDGHLPYLSFAAAEGAGLTQYRNTLGPDLLVAKGVPTPYYLHTQAAELAAKLGLDCPPISPALWLERYVAQLELPQALLPVALQLSSLYQPPLLLLPTQVLRPARHPWAHLMAALVVAAKLCYGLDGRNHSVPSAPPPPAWHDWAQRQARTLASVSAYPLSIQEAAQLDDGGLRAYLQYLQSGLFASFAPPPELESGKAIRRQLFHADYVALLVACSPMVWLLPESLHEVVSALEQQMIGAECEVAYRYNAQEQARLARLEVEAAWQKLWQEEQRQEQLAKEAAERAAEQEAASMDTRPPAATTSRPPSPLKAGNVRCPVCNRQLPNDDAAVNSHIDKCLSKGALQKRTQQASIFRFAAPVRPSPSTQQPSAQQHQQQQQQASNTARRRSGGGDSLAASAAAAASQILGAAGSRPEEIDLTDDCPLPLAVELEPDNCLQSSRCSLFANYMSRLAVGHLPHVVTRHLAPLMRASQVTAEAVVLEEPLGEKEPLLVALQPAAPGASPRAAGRLNAALGRAQDAAAAHVQAGPQATGERLHANFLAVLQTVQQHDSHLLDELETSFIAAYKALPLPAQCLYLRLFQRKGSLFRIASLAYKEVPDAAAAAKQLAEAGLAAVLAHEQCGNMGSPVAGGPGQQAGSSSGSGADSGIAAIAATDWRQLADLLTVPELAALLAARRFQLSNTAVAGVFRGGGNGAGGMPARNRQQLIEALERGAAPAQLATWLLQAAGPVLQLAEQACEAVERLQRLFFLNEGQSLSQFLASDMGALQYPQYQVHRSHQAFASRQELLDYEAALRHAGQLTDALEANGVAAAEQALQPAWAALDASLHKQERDGTPAFLRQFDAGFVYCSMATAGVSLLERQKRYQEAIDRLHQLLGGACCLSRRGDWWTRLATNLVHLKRKNEALEQARMKHSPVDCAVQHATIVGSCLPRLWKTYCLSSVLLLFTLLLVLPYQVEAALADEWLSRGDRLGLQRRWLRLAKEPANAGGAPRRWVVPPWAKAAGWEPPEVRIVGTKSRFYGFDDAQCTVEELALQYYATEDGGGWQGVHSEGGIWATLWGLLLWEVLFMPVPDVFRTRFQTAPLDLDTPLFYPARKDAIEECLARIAAGQAPAMLRSAWAQHRGTMCRGVNWDRHSLEDLQLVAECIGGPGLAQVCRLLAQDHGGWSGGMPDLLLWHAGRRAAKLSEVKGPRDRLSDQQRAWMVALSEAGLRAEVLKVVEPEASGGKSGGGKKRKKR</sequence>
<comment type="similarity">
    <text evidence="2 12">Belongs to the FAN1 family.</text>
</comment>
<dbReference type="GO" id="GO:0005634">
    <property type="term" value="C:nucleus"/>
    <property type="evidence" value="ECO:0007669"/>
    <property type="project" value="UniProtKB-SubCell"/>
</dbReference>
<dbReference type="GO" id="GO:0070336">
    <property type="term" value="F:flap-structured DNA binding"/>
    <property type="evidence" value="ECO:0007669"/>
    <property type="project" value="TreeGrafter"/>
</dbReference>
<dbReference type="GO" id="GO:0008270">
    <property type="term" value="F:zinc ion binding"/>
    <property type="evidence" value="ECO:0007669"/>
    <property type="project" value="UniProtKB-KW"/>
</dbReference>
<feature type="compositionally biased region" description="Low complexity" evidence="13">
    <location>
        <begin position="507"/>
        <end position="523"/>
    </location>
</feature>
<dbReference type="Gene3D" id="3.40.1350.10">
    <property type="match status" value="1"/>
</dbReference>
<reference evidence="16" key="1">
    <citation type="submission" date="2020-11" db="EMBL/GenBank/DDBJ databases">
        <title>Chlorella ohadii genome sequencing and assembly.</title>
        <authorList>
            <person name="Murik O."/>
            <person name="Treves H."/>
            <person name="Kedem I."/>
            <person name="Shotland Y."/>
            <person name="Kaplan A."/>
        </authorList>
    </citation>
    <scope>NUCLEOTIDE SEQUENCE</scope>
    <source>
        <strain evidence="16">1</strain>
    </source>
</reference>
<keyword evidence="3 12" id="KW-0540">Nuclease</keyword>
<evidence type="ECO:0000256" key="11">
    <source>
        <dbReference type="ARBA" id="ARBA00023211"/>
    </source>
</evidence>
<comment type="caution">
    <text evidence="16">The sequence shown here is derived from an EMBL/GenBank/DDBJ whole genome shotgun (WGS) entry which is preliminary data.</text>
</comment>
<dbReference type="Pfam" id="PF20644">
    <property type="entry name" value="Rrn7_cyclin_N"/>
    <property type="match status" value="1"/>
</dbReference>
<organism evidence="16 17">
    <name type="scientific">Chlorella ohadii</name>
    <dbReference type="NCBI Taxonomy" id="2649997"/>
    <lineage>
        <taxon>Eukaryota</taxon>
        <taxon>Viridiplantae</taxon>
        <taxon>Chlorophyta</taxon>
        <taxon>core chlorophytes</taxon>
        <taxon>Trebouxiophyceae</taxon>
        <taxon>Chlorellales</taxon>
        <taxon>Chlorellaceae</taxon>
        <taxon>Chlorella clade</taxon>
        <taxon>Chlorella</taxon>
    </lineage>
</organism>
<gene>
    <name evidence="16" type="ORF">COHA_006524</name>
</gene>
<evidence type="ECO:0000313" key="17">
    <source>
        <dbReference type="Proteomes" id="UP001205105"/>
    </source>
</evidence>
<dbReference type="EMBL" id="JADXDR010000095">
    <property type="protein sequence ID" value="KAI7839720.1"/>
    <property type="molecule type" value="Genomic_DNA"/>
</dbReference>
<dbReference type="GO" id="GO:0036297">
    <property type="term" value="P:interstrand cross-link repair"/>
    <property type="evidence" value="ECO:0007669"/>
    <property type="project" value="InterPro"/>
</dbReference>
<evidence type="ECO:0000256" key="9">
    <source>
        <dbReference type="ARBA" id="ARBA00022842"/>
    </source>
</evidence>
<evidence type="ECO:0000313" key="16">
    <source>
        <dbReference type="EMBL" id="KAI7839720.1"/>
    </source>
</evidence>
<dbReference type="EC" id="3.1.4.1" evidence="12"/>
<keyword evidence="9 12" id="KW-0460">Magnesium</keyword>